<dbReference type="Proteomes" id="UP000001261">
    <property type="component" value="Unassembled WGS sequence"/>
</dbReference>
<dbReference type="Pfam" id="PF16093">
    <property type="entry name" value="PAC4"/>
    <property type="match status" value="1"/>
</dbReference>
<evidence type="ECO:0000313" key="1">
    <source>
        <dbReference type="EMBL" id="EAS32192.1"/>
    </source>
</evidence>
<dbReference type="RefSeq" id="XP_001243775.1">
    <property type="nucleotide sequence ID" value="XM_001243774.2"/>
</dbReference>
<protein>
    <recommendedName>
        <fullName evidence="3">Proteasome assembly chaperone 4</fullName>
    </recommendedName>
</protein>
<gene>
    <name evidence="1" type="ORF">CIMG_03216</name>
</gene>
<evidence type="ECO:0008006" key="3">
    <source>
        <dbReference type="Google" id="ProtNLM"/>
    </source>
</evidence>
<sequence length="145" mass="15854">MTQDAKSPSASPIEVSFPLPRALYTTLHIHLTFLATTTMVFLTTTSTGESKGVTRPMGSFVYAMPNRLHHGDTLATSMYTTPNTIDYARRTAQALARRMNMPVYVGCSIDLSGQVAEEETAGLAQIINTILAKWEEVKGKKEAQS</sequence>
<dbReference type="InterPro" id="IPR032157">
    <property type="entry name" value="PAC4"/>
</dbReference>
<dbReference type="EMBL" id="GG704916">
    <property type="protein sequence ID" value="EAS32192.1"/>
    <property type="molecule type" value="Genomic_DNA"/>
</dbReference>
<keyword evidence="2" id="KW-1185">Reference proteome</keyword>
<evidence type="ECO:0000313" key="2">
    <source>
        <dbReference type="Proteomes" id="UP000001261"/>
    </source>
</evidence>
<reference evidence="2" key="2">
    <citation type="journal article" date="2010" name="Genome Res.">
        <title>Population genomic sequencing of Coccidioides fungi reveals recent hybridization and transposon control.</title>
        <authorList>
            <person name="Neafsey D.E."/>
            <person name="Barker B.M."/>
            <person name="Sharpton T.J."/>
            <person name="Stajich J.E."/>
            <person name="Park D.J."/>
            <person name="Whiston E."/>
            <person name="Hung C.-Y."/>
            <person name="McMahan C."/>
            <person name="White J."/>
            <person name="Sykes S."/>
            <person name="Heiman D."/>
            <person name="Young S."/>
            <person name="Zeng Q."/>
            <person name="Abouelleil A."/>
            <person name="Aftuck L."/>
            <person name="Bessette D."/>
            <person name="Brown A."/>
            <person name="FitzGerald M."/>
            <person name="Lui A."/>
            <person name="Macdonald J.P."/>
            <person name="Priest M."/>
            <person name="Orbach M.J."/>
            <person name="Galgiani J.N."/>
            <person name="Kirkland T.N."/>
            <person name="Cole G.T."/>
            <person name="Birren B.W."/>
            <person name="Henn M.R."/>
            <person name="Taylor J.W."/>
            <person name="Rounsley S.D."/>
        </authorList>
    </citation>
    <scope>GENOME REANNOTATION</scope>
    <source>
        <strain evidence="2">RS</strain>
    </source>
</reference>
<dbReference type="KEGG" id="cim:CIMG_03216"/>
<dbReference type="VEuPathDB" id="FungiDB:CIMG_03216"/>
<accession>A0A0E1S2N4</accession>
<reference evidence="2" key="1">
    <citation type="journal article" date="2009" name="Genome Res.">
        <title>Comparative genomic analyses of the human fungal pathogens Coccidioides and their relatives.</title>
        <authorList>
            <person name="Sharpton T.J."/>
            <person name="Stajich J.E."/>
            <person name="Rounsley S.D."/>
            <person name="Gardner M.J."/>
            <person name="Wortman J.R."/>
            <person name="Jordar V.S."/>
            <person name="Maiti R."/>
            <person name="Kodira C.D."/>
            <person name="Neafsey D.E."/>
            <person name="Zeng Q."/>
            <person name="Hung C.-Y."/>
            <person name="McMahan C."/>
            <person name="Muszewska A."/>
            <person name="Grynberg M."/>
            <person name="Mandel M.A."/>
            <person name="Kellner E.M."/>
            <person name="Barker B.M."/>
            <person name="Galgiani J.N."/>
            <person name="Orbach M.J."/>
            <person name="Kirkland T.N."/>
            <person name="Cole G.T."/>
            <person name="Henn M.R."/>
            <person name="Birren B.W."/>
            <person name="Taylor J.W."/>
        </authorList>
    </citation>
    <scope>NUCLEOTIDE SEQUENCE [LARGE SCALE GENOMIC DNA]</scope>
    <source>
        <strain evidence="2">RS</strain>
    </source>
</reference>
<dbReference type="OMA" id="VYVGCSI"/>
<dbReference type="Gene3D" id="3.30.230.100">
    <property type="match status" value="1"/>
</dbReference>
<dbReference type="GO" id="GO:0043248">
    <property type="term" value="P:proteasome assembly"/>
    <property type="evidence" value="ECO:0007669"/>
    <property type="project" value="InterPro"/>
</dbReference>
<dbReference type="InParanoid" id="A0A0E1S2N4"/>
<dbReference type="OrthoDB" id="5407417at2759"/>
<organism evidence="1 2">
    <name type="scientific">Coccidioides immitis (strain RS)</name>
    <name type="common">Valley fever fungus</name>
    <dbReference type="NCBI Taxonomy" id="246410"/>
    <lineage>
        <taxon>Eukaryota</taxon>
        <taxon>Fungi</taxon>
        <taxon>Dikarya</taxon>
        <taxon>Ascomycota</taxon>
        <taxon>Pezizomycotina</taxon>
        <taxon>Eurotiomycetes</taxon>
        <taxon>Eurotiomycetidae</taxon>
        <taxon>Onygenales</taxon>
        <taxon>Onygenaceae</taxon>
        <taxon>Coccidioides</taxon>
    </lineage>
</organism>
<dbReference type="GeneID" id="4564415"/>
<proteinExistence type="predicted"/>
<name>A0A0E1S2N4_COCIM</name>
<dbReference type="AlphaFoldDB" id="A0A0E1S2N4"/>